<gene>
    <name evidence="7" type="primary">rimI</name>
    <name evidence="7" type="ORF">AAC691_15035</name>
</gene>
<dbReference type="InterPro" id="IPR000182">
    <property type="entry name" value="GNAT_dom"/>
</dbReference>
<dbReference type="InterPro" id="IPR050680">
    <property type="entry name" value="YpeA/RimI_acetyltransf"/>
</dbReference>
<protein>
    <recommendedName>
        <fullName evidence="5">[Ribosomal protein bS18]-alanine N-acetyltransferase</fullName>
        <ecNumber evidence="5">2.3.1.266</ecNumber>
    </recommendedName>
</protein>
<dbReference type="Pfam" id="PF00583">
    <property type="entry name" value="Acetyltransf_1"/>
    <property type="match status" value="1"/>
</dbReference>
<keyword evidence="3 7" id="KW-0808">Transferase</keyword>
<comment type="catalytic activity">
    <reaction evidence="5">
        <text>N-terminal L-alanyl-[ribosomal protein bS18] + acetyl-CoA = N-terminal N(alpha)-acetyl-L-alanyl-[ribosomal protein bS18] + CoA + H(+)</text>
        <dbReference type="Rhea" id="RHEA:43756"/>
        <dbReference type="Rhea" id="RHEA-COMP:10676"/>
        <dbReference type="Rhea" id="RHEA-COMP:10677"/>
        <dbReference type="ChEBI" id="CHEBI:15378"/>
        <dbReference type="ChEBI" id="CHEBI:57287"/>
        <dbReference type="ChEBI" id="CHEBI:57288"/>
        <dbReference type="ChEBI" id="CHEBI:64718"/>
        <dbReference type="ChEBI" id="CHEBI:83683"/>
        <dbReference type="EC" id="2.3.1.266"/>
    </reaction>
</comment>
<sequence>MRAAGPFSGPLLAGLHADAFPPAERWDAPAMETLLSMPGVVAGLGWHRAAPVPRGFIMGRVVADEAEILTLAVAGDARRQGLGRALLAWLADQAVQRGVARLFLEVSAANPAAQALYRGAGFAEIGRRRAYYPDGSDALVLSRAPVPHPAFSPP</sequence>
<comment type="function">
    <text evidence="5">Acetylates the N-terminal alanine of ribosomal protein bS18.</text>
</comment>
<keyword evidence="2 5" id="KW-0963">Cytoplasm</keyword>
<keyword evidence="7" id="KW-0687">Ribonucleoprotein</keyword>
<evidence type="ECO:0000313" key="8">
    <source>
        <dbReference type="Proteomes" id="UP001449795"/>
    </source>
</evidence>
<evidence type="ECO:0000313" key="7">
    <source>
        <dbReference type="EMBL" id="XAE45088.1"/>
    </source>
</evidence>
<reference evidence="7 8" key="1">
    <citation type="submission" date="2024-04" db="EMBL/GenBank/DDBJ databases">
        <title>Complete genome sequence of Nguyenibacter vanlangesis HBCM-1154, a strain capable of nitrogen fixation, IAA production, and phosphorus solubilization isolated from sugarcane soil.</title>
        <authorList>
            <person name="MY HANH P."/>
        </authorList>
    </citation>
    <scope>NUCLEOTIDE SEQUENCE [LARGE SCALE GENOMIC DNA]</scope>
    <source>
        <strain evidence="7 8">HBCM 1154</strain>
    </source>
</reference>
<dbReference type="GO" id="GO:0005840">
    <property type="term" value="C:ribosome"/>
    <property type="evidence" value="ECO:0007669"/>
    <property type="project" value="UniProtKB-KW"/>
</dbReference>
<dbReference type="GO" id="GO:0008999">
    <property type="term" value="F:protein-N-terminal-alanine acetyltransferase activity"/>
    <property type="evidence" value="ECO:0007669"/>
    <property type="project" value="UniProtKB-EC"/>
</dbReference>
<evidence type="ECO:0000256" key="1">
    <source>
        <dbReference type="ARBA" id="ARBA00005395"/>
    </source>
</evidence>
<proteinExistence type="inferred from homology"/>
<dbReference type="CDD" id="cd04301">
    <property type="entry name" value="NAT_SF"/>
    <property type="match status" value="1"/>
</dbReference>
<dbReference type="PROSITE" id="PS51186">
    <property type="entry name" value="GNAT"/>
    <property type="match status" value="1"/>
</dbReference>
<dbReference type="Proteomes" id="UP001449795">
    <property type="component" value="Chromosome"/>
</dbReference>
<dbReference type="Gene3D" id="3.40.630.30">
    <property type="match status" value="1"/>
</dbReference>
<evidence type="ECO:0000256" key="5">
    <source>
        <dbReference type="RuleBase" id="RU363094"/>
    </source>
</evidence>
<organism evidence="7 8">
    <name type="scientific">Nguyenibacter vanlangensis</name>
    <dbReference type="NCBI Taxonomy" id="1216886"/>
    <lineage>
        <taxon>Bacteria</taxon>
        <taxon>Pseudomonadati</taxon>
        <taxon>Pseudomonadota</taxon>
        <taxon>Alphaproteobacteria</taxon>
        <taxon>Acetobacterales</taxon>
        <taxon>Acetobacteraceae</taxon>
        <taxon>Nguyenibacter</taxon>
    </lineage>
</organism>
<keyword evidence="4 7" id="KW-0012">Acyltransferase</keyword>
<dbReference type="PANTHER" id="PTHR43420">
    <property type="entry name" value="ACETYLTRANSFERASE"/>
    <property type="match status" value="1"/>
</dbReference>
<comment type="subcellular location">
    <subcellularLocation>
        <location evidence="5">Cytoplasm</location>
    </subcellularLocation>
</comment>
<keyword evidence="8" id="KW-1185">Reference proteome</keyword>
<evidence type="ECO:0000256" key="2">
    <source>
        <dbReference type="ARBA" id="ARBA00022490"/>
    </source>
</evidence>
<dbReference type="SUPFAM" id="SSF55729">
    <property type="entry name" value="Acyl-CoA N-acyltransferases (Nat)"/>
    <property type="match status" value="1"/>
</dbReference>
<comment type="similarity">
    <text evidence="1 5">Belongs to the acetyltransferase family. RimI subfamily.</text>
</comment>
<dbReference type="NCBIfam" id="TIGR01575">
    <property type="entry name" value="rimI"/>
    <property type="match status" value="1"/>
</dbReference>
<keyword evidence="7" id="KW-0689">Ribosomal protein</keyword>
<dbReference type="EC" id="2.3.1.266" evidence="5"/>
<evidence type="ECO:0000256" key="4">
    <source>
        <dbReference type="ARBA" id="ARBA00023315"/>
    </source>
</evidence>
<dbReference type="PANTHER" id="PTHR43420:SF44">
    <property type="entry name" value="ACETYLTRANSFERASE YPEA"/>
    <property type="match status" value="1"/>
</dbReference>
<dbReference type="InterPro" id="IPR006464">
    <property type="entry name" value="AcTrfase_RimI/Ard1"/>
</dbReference>
<dbReference type="InterPro" id="IPR016181">
    <property type="entry name" value="Acyl_CoA_acyltransferase"/>
</dbReference>
<accession>A0ABZ3DBX9</accession>
<feature type="domain" description="N-acetyltransferase" evidence="6">
    <location>
        <begin position="1"/>
        <end position="146"/>
    </location>
</feature>
<evidence type="ECO:0000256" key="3">
    <source>
        <dbReference type="ARBA" id="ARBA00022679"/>
    </source>
</evidence>
<dbReference type="EMBL" id="CP152276">
    <property type="protein sequence ID" value="XAE45088.1"/>
    <property type="molecule type" value="Genomic_DNA"/>
</dbReference>
<evidence type="ECO:0000259" key="6">
    <source>
        <dbReference type="PROSITE" id="PS51186"/>
    </source>
</evidence>
<name>A0ABZ3DBX9_9PROT</name>